<gene>
    <name evidence="1" type="ORF">K443DRAFT_520820</name>
</gene>
<proteinExistence type="predicted"/>
<evidence type="ECO:0000313" key="1">
    <source>
        <dbReference type="EMBL" id="KIK02393.1"/>
    </source>
</evidence>
<evidence type="ECO:0000313" key="2">
    <source>
        <dbReference type="Proteomes" id="UP000054477"/>
    </source>
</evidence>
<accession>A0A0C9Y2T2</accession>
<reference evidence="1 2" key="1">
    <citation type="submission" date="2014-04" db="EMBL/GenBank/DDBJ databases">
        <authorList>
            <consortium name="DOE Joint Genome Institute"/>
            <person name="Kuo A."/>
            <person name="Kohler A."/>
            <person name="Nagy L.G."/>
            <person name="Floudas D."/>
            <person name="Copeland A."/>
            <person name="Barry K.W."/>
            <person name="Cichocki N."/>
            <person name="Veneault-Fourrey C."/>
            <person name="LaButti K."/>
            <person name="Lindquist E.A."/>
            <person name="Lipzen A."/>
            <person name="Lundell T."/>
            <person name="Morin E."/>
            <person name="Murat C."/>
            <person name="Sun H."/>
            <person name="Tunlid A."/>
            <person name="Henrissat B."/>
            <person name="Grigoriev I.V."/>
            <person name="Hibbett D.S."/>
            <person name="Martin F."/>
            <person name="Nordberg H.P."/>
            <person name="Cantor M.N."/>
            <person name="Hua S.X."/>
        </authorList>
    </citation>
    <scope>NUCLEOTIDE SEQUENCE [LARGE SCALE GENOMIC DNA]</scope>
    <source>
        <strain evidence="1 2">LaAM-08-1</strain>
    </source>
</reference>
<keyword evidence="2" id="KW-1185">Reference proteome</keyword>
<dbReference type="HOGENOM" id="CLU_2277942_0_0_1"/>
<name>A0A0C9Y2T2_9AGAR</name>
<organism evidence="1 2">
    <name type="scientific">Laccaria amethystina LaAM-08-1</name>
    <dbReference type="NCBI Taxonomy" id="1095629"/>
    <lineage>
        <taxon>Eukaryota</taxon>
        <taxon>Fungi</taxon>
        <taxon>Dikarya</taxon>
        <taxon>Basidiomycota</taxon>
        <taxon>Agaricomycotina</taxon>
        <taxon>Agaricomycetes</taxon>
        <taxon>Agaricomycetidae</taxon>
        <taxon>Agaricales</taxon>
        <taxon>Agaricineae</taxon>
        <taxon>Hydnangiaceae</taxon>
        <taxon>Laccaria</taxon>
    </lineage>
</organism>
<sequence length="102" mass="11510">MPLPGIVGLLGGISCSSEFGEGQSPLYTPSPWRFSLILSQLKRCSLSVCEVETRAGRKWTLYALLTVTHFIWYLNPSHTNMNLVNSVRQHIQHRSEPCVYCT</sequence>
<reference evidence="2" key="2">
    <citation type="submission" date="2015-01" db="EMBL/GenBank/DDBJ databases">
        <title>Evolutionary Origins and Diversification of the Mycorrhizal Mutualists.</title>
        <authorList>
            <consortium name="DOE Joint Genome Institute"/>
            <consortium name="Mycorrhizal Genomics Consortium"/>
            <person name="Kohler A."/>
            <person name="Kuo A."/>
            <person name="Nagy L.G."/>
            <person name="Floudas D."/>
            <person name="Copeland A."/>
            <person name="Barry K.W."/>
            <person name="Cichocki N."/>
            <person name="Veneault-Fourrey C."/>
            <person name="LaButti K."/>
            <person name="Lindquist E.A."/>
            <person name="Lipzen A."/>
            <person name="Lundell T."/>
            <person name="Morin E."/>
            <person name="Murat C."/>
            <person name="Riley R."/>
            <person name="Ohm R."/>
            <person name="Sun H."/>
            <person name="Tunlid A."/>
            <person name="Henrissat B."/>
            <person name="Grigoriev I.V."/>
            <person name="Hibbett D.S."/>
            <person name="Martin F."/>
        </authorList>
    </citation>
    <scope>NUCLEOTIDE SEQUENCE [LARGE SCALE GENOMIC DNA]</scope>
    <source>
        <strain evidence="2">LaAM-08-1</strain>
    </source>
</reference>
<dbReference type="AlphaFoldDB" id="A0A0C9Y2T2"/>
<protein>
    <submittedName>
        <fullName evidence="1">Uncharacterized protein</fullName>
    </submittedName>
</protein>
<dbReference type="Proteomes" id="UP000054477">
    <property type="component" value="Unassembled WGS sequence"/>
</dbReference>
<dbReference type="EMBL" id="KN838593">
    <property type="protein sequence ID" value="KIK02393.1"/>
    <property type="molecule type" value="Genomic_DNA"/>
</dbReference>